<dbReference type="Pfam" id="PF18290">
    <property type="entry name" value="Nudix_hydro"/>
    <property type="match status" value="1"/>
</dbReference>
<dbReference type="RefSeq" id="XP_015879769.3">
    <property type="nucleotide sequence ID" value="XM_016024283.4"/>
</dbReference>
<dbReference type="PRINTS" id="PR00502">
    <property type="entry name" value="NUDIXFAMILY"/>
</dbReference>
<keyword evidence="5" id="KW-0472">Membrane</keyword>
<dbReference type="AlphaFoldDB" id="A0A6P3ZL90"/>
<feature type="domain" description="Nudix hydrolase" evidence="6">
    <location>
        <begin position="122"/>
        <end position="259"/>
    </location>
</feature>
<evidence type="ECO:0000313" key="9">
    <source>
        <dbReference type="RefSeq" id="XP_015879776.1"/>
    </source>
</evidence>
<dbReference type="PANTHER" id="PTHR13994:SF29">
    <property type="entry name" value="NUDIX HYDROLASE 2"/>
    <property type="match status" value="1"/>
</dbReference>
<organism evidence="8">
    <name type="scientific">Ziziphus jujuba</name>
    <name type="common">Chinese jujube</name>
    <name type="synonym">Ziziphus sativa</name>
    <dbReference type="NCBI Taxonomy" id="326968"/>
    <lineage>
        <taxon>Eukaryota</taxon>
        <taxon>Viridiplantae</taxon>
        <taxon>Streptophyta</taxon>
        <taxon>Embryophyta</taxon>
        <taxon>Tracheophyta</taxon>
        <taxon>Spermatophyta</taxon>
        <taxon>Magnoliopsida</taxon>
        <taxon>eudicotyledons</taxon>
        <taxon>Gunneridae</taxon>
        <taxon>Pentapetalae</taxon>
        <taxon>rosids</taxon>
        <taxon>fabids</taxon>
        <taxon>Rosales</taxon>
        <taxon>Rhamnaceae</taxon>
        <taxon>Paliureae</taxon>
        <taxon>Ziziphus</taxon>
    </lineage>
</organism>
<dbReference type="RefSeq" id="XP_015879761.1">
    <property type="nucleotide sequence ID" value="XM_016024275.2"/>
</dbReference>
<proteinExistence type="inferred from homology"/>
<keyword evidence="5" id="KW-0812">Transmembrane</keyword>
<dbReference type="InterPro" id="IPR020084">
    <property type="entry name" value="NUDIX_hydrolase_CS"/>
</dbReference>
<dbReference type="GO" id="GO:0047631">
    <property type="term" value="F:ADP-ribose diphosphatase activity"/>
    <property type="evidence" value="ECO:0007669"/>
    <property type="project" value="TreeGrafter"/>
</dbReference>
<dbReference type="CDD" id="cd04670">
    <property type="entry name" value="NUDIX_ASFGF2_Nudt6"/>
    <property type="match status" value="1"/>
</dbReference>
<dbReference type="FunFam" id="3.40.630.30:FF:000016">
    <property type="entry name" value="nudix hydrolase 2"/>
    <property type="match status" value="1"/>
</dbReference>
<dbReference type="RefSeq" id="XP_015879761.3">
    <property type="nucleotide sequence ID" value="XM_016024275.4"/>
</dbReference>
<dbReference type="Gene3D" id="3.40.630.30">
    <property type="match status" value="1"/>
</dbReference>
<evidence type="ECO:0000256" key="2">
    <source>
        <dbReference type="ARBA" id="ARBA00022723"/>
    </source>
</evidence>
<evidence type="ECO:0000256" key="1">
    <source>
        <dbReference type="ARBA" id="ARBA00005582"/>
    </source>
</evidence>
<protein>
    <submittedName>
        <fullName evidence="8 9">nudix hydrolase 2 isoform X1</fullName>
    </submittedName>
</protein>
<reference evidence="8 9" key="1">
    <citation type="submission" date="2022-04" db="UniProtKB">
        <authorList>
            <consortium name="RefSeq"/>
        </authorList>
    </citation>
    <scope>IDENTIFICATION</scope>
    <source>
        <tissue evidence="8 9">In vitro plantlets</tissue>
    </source>
</reference>
<evidence type="ECO:0000313" key="7">
    <source>
        <dbReference type="Proteomes" id="UP001652623"/>
    </source>
</evidence>
<dbReference type="InterPro" id="IPR003293">
    <property type="entry name" value="Nudix_hydrolase6-like"/>
</dbReference>
<dbReference type="InterPro" id="IPR000086">
    <property type="entry name" value="NUDIX_hydrolase_dom"/>
</dbReference>
<comment type="similarity">
    <text evidence="1 4">Belongs to the Nudix hydrolase family.</text>
</comment>
<dbReference type="PRINTS" id="PR01356">
    <property type="entry name" value="GFGPROTEIN"/>
</dbReference>
<keyword evidence="5" id="KW-1133">Transmembrane helix</keyword>
<evidence type="ECO:0000256" key="4">
    <source>
        <dbReference type="RuleBase" id="RU003476"/>
    </source>
</evidence>
<dbReference type="InterPro" id="IPR015797">
    <property type="entry name" value="NUDIX_hydrolase-like_dom_sf"/>
</dbReference>
<dbReference type="InterPro" id="IPR020476">
    <property type="entry name" value="Nudix_hydrolase"/>
</dbReference>
<name>A0A6P3ZL90_ZIZJJ</name>
<dbReference type="Gene3D" id="3.90.79.10">
    <property type="entry name" value="Nucleoside Triphosphate Pyrophosphohydrolase"/>
    <property type="match status" value="1"/>
</dbReference>
<feature type="transmembrane region" description="Helical" evidence="5">
    <location>
        <begin position="337"/>
        <end position="358"/>
    </location>
</feature>
<evidence type="ECO:0000256" key="5">
    <source>
        <dbReference type="SAM" id="Phobius"/>
    </source>
</evidence>
<dbReference type="PANTHER" id="PTHR13994">
    <property type="entry name" value="NUDIX HYDROLASE RELATED"/>
    <property type="match status" value="1"/>
</dbReference>
<dbReference type="FunFam" id="3.90.79.10:FF:000015">
    <property type="entry name" value="Nudix hydrolase 8"/>
    <property type="match status" value="1"/>
</dbReference>
<sequence>MGSLSVSANSSMAAERVVVISGKEVQRPVEILSATNDEFDFVTVEMKEKMDPKIFASSLRDSVSHWRQQGMKAVWLKLPIDLVNLVPAAVDEGFSYHHAEPDYLMLACWLSKTKQVLPSYATNRVHIGAFVMNDKREVLVVKESRGMFKRMDLWKFPTGFAEDGEDISEAAKREVKEETGIDSEFVEILAFGHRHKQFHGKSNLFFVCMLRPLSFDIQMEESALKEPELEEAMWMPLEEFGAQPLVKELEVLNYMYAICKAKVDEGYSGFSRLPVSRFLDDVRESSFYFNAKDMKSKSLGKDFAEYFAFAKDFPKGVVKFGAKDFAKSLAKSFLKSFPVASTFPCSVSLSILAIFLYCNWYQSL</sequence>
<gene>
    <name evidence="8 9" type="primary">LOC107415866</name>
</gene>
<dbReference type="GeneID" id="107415866"/>
<accession>A0A6P3ZL90</accession>
<dbReference type="GO" id="GO:0046872">
    <property type="term" value="F:metal ion binding"/>
    <property type="evidence" value="ECO:0007669"/>
    <property type="project" value="UniProtKB-KW"/>
</dbReference>
<dbReference type="PROSITE" id="PS00893">
    <property type="entry name" value="NUDIX_BOX"/>
    <property type="match status" value="1"/>
</dbReference>
<keyword evidence="7" id="KW-1185">Reference proteome</keyword>
<dbReference type="KEGG" id="zju:107415866"/>
<dbReference type="GO" id="GO:0051287">
    <property type="term" value="F:NAD binding"/>
    <property type="evidence" value="ECO:0007669"/>
    <property type="project" value="TreeGrafter"/>
</dbReference>
<evidence type="ECO:0000259" key="6">
    <source>
        <dbReference type="PROSITE" id="PS51462"/>
    </source>
</evidence>
<dbReference type="InterPro" id="IPR040618">
    <property type="entry name" value="Pre-Nudix"/>
</dbReference>
<evidence type="ECO:0000256" key="3">
    <source>
        <dbReference type="ARBA" id="ARBA00022801"/>
    </source>
</evidence>
<dbReference type="GO" id="GO:0035529">
    <property type="term" value="F:NADH pyrophosphatase activity"/>
    <property type="evidence" value="ECO:0007669"/>
    <property type="project" value="TreeGrafter"/>
</dbReference>
<evidence type="ECO:0000313" key="8">
    <source>
        <dbReference type="RefSeq" id="XP_015879761.1"/>
    </source>
</evidence>
<dbReference type="RefSeq" id="XP_015879776.3">
    <property type="nucleotide sequence ID" value="XM_016024290.4"/>
</dbReference>
<dbReference type="Pfam" id="PF00293">
    <property type="entry name" value="NUDIX"/>
    <property type="match status" value="1"/>
</dbReference>
<keyword evidence="2" id="KW-0479">Metal-binding</keyword>
<dbReference type="PROSITE" id="PS51462">
    <property type="entry name" value="NUDIX"/>
    <property type="match status" value="1"/>
</dbReference>
<keyword evidence="3 4" id="KW-0378">Hydrolase</keyword>
<dbReference type="RefSeq" id="XP_015879776.1">
    <property type="nucleotide sequence ID" value="XM_016024290.2"/>
</dbReference>
<dbReference type="SUPFAM" id="SSF55811">
    <property type="entry name" value="Nudix"/>
    <property type="match status" value="1"/>
</dbReference>
<dbReference type="Proteomes" id="UP001652623">
    <property type="component" value="Chromosome 1"/>
</dbReference>